<dbReference type="Pfam" id="PF11279">
    <property type="entry name" value="DUF3080"/>
    <property type="match status" value="1"/>
</dbReference>
<dbReference type="PROSITE" id="PS51257">
    <property type="entry name" value="PROKAR_LIPOPROTEIN"/>
    <property type="match status" value="1"/>
</dbReference>
<sequence>MQTRCAHILVLLIALILSGCDQGRPETMMETYSSRLANSLNSDKQLDLSSPLKIPVFPRRRDRILPVKDLRQGLLEVFNLRHCRLIHLVAERNSSLGKVMPPSKQLVYEIELFIGLRDCLQQLKMANAEPELITQVESIFRIKSDNFEKALWNGIFISEAVERNFSLSEPALSLDGEDGFQQSVRALEVLDQIAALNKGNRDWTRPEALDQMEQQYQTLYNHRYGSRWLRSLYLVTQTLRFNAELIQHRLQQRPLCYNQTATSKANIVKNVFQKYYISQLQPYMARLDQQGKIWLRINTQLINQFTVTPASTKNYYTRVIDPETSQLWHNYLEARNQHTKAWQNLLRQCGLMPKR</sequence>
<reference evidence="1 2" key="1">
    <citation type="submission" date="2018-11" db="EMBL/GenBank/DDBJ databases">
        <title>The draft genome sequence of Amphritea balenae JAMM 1525T.</title>
        <authorList>
            <person name="Fang Z."/>
            <person name="Zhang Y."/>
            <person name="Han X."/>
        </authorList>
    </citation>
    <scope>NUCLEOTIDE SEQUENCE [LARGE SCALE GENOMIC DNA]</scope>
    <source>
        <strain evidence="1 2">JAMM 1525</strain>
    </source>
</reference>
<dbReference type="Proteomes" id="UP000267535">
    <property type="component" value="Unassembled WGS sequence"/>
</dbReference>
<accession>A0A3P1SNI1</accession>
<organism evidence="1 2">
    <name type="scientific">Amphritea balenae</name>
    <dbReference type="NCBI Taxonomy" id="452629"/>
    <lineage>
        <taxon>Bacteria</taxon>
        <taxon>Pseudomonadati</taxon>
        <taxon>Pseudomonadota</taxon>
        <taxon>Gammaproteobacteria</taxon>
        <taxon>Oceanospirillales</taxon>
        <taxon>Oceanospirillaceae</taxon>
        <taxon>Amphritea</taxon>
    </lineage>
</organism>
<keyword evidence="2" id="KW-1185">Reference proteome</keyword>
<dbReference type="OrthoDB" id="6997572at2"/>
<evidence type="ECO:0000313" key="1">
    <source>
        <dbReference type="EMBL" id="RRC97792.1"/>
    </source>
</evidence>
<name>A0A3P1SNI1_9GAMM</name>
<dbReference type="InterPro" id="IPR021431">
    <property type="entry name" value="DUF3080"/>
</dbReference>
<protein>
    <submittedName>
        <fullName evidence="1">DUF3080 family protein</fullName>
    </submittedName>
</protein>
<proteinExistence type="predicted"/>
<gene>
    <name evidence="1" type="ORF">EHS89_16585</name>
</gene>
<comment type="caution">
    <text evidence="1">The sequence shown here is derived from an EMBL/GenBank/DDBJ whole genome shotgun (WGS) entry which is preliminary data.</text>
</comment>
<dbReference type="AlphaFoldDB" id="A0A3P1SNI1"/>
<dbReference type="EMBL" id="RQXV01000010">
    <property type="protein sequence ID" value="RRC97792.1"/>
    <property type="molecule type" value="Genomic_DNA"/>
</dbReference>
<evidence type="ECO:0000313" key="2">
    <source>
        <dbReference type="Proteomes" id="UP000267535"/>
    </source>
</evidence>